<proteinExistence type="predicted"/>
<reference evidence="1 2" key="1">
    <citation type="submission" date="2016-09" db="EMBL/GenBank/DDBJ databases">
        <title>The draft genome of Dichanthelium oligosanthes: A C3 panicoid grass species.</title>
        <authorList>
            <person name="Studer A.J."/>
            <person name="Schnable J.C."/>
            <person name="Brutnell T.P."/>
        </authorList>
    </citation>
    <scope>NUCLEOTIDE SEQUENCE [LARGE SCALE GENOMIC DNA]</scope>
    <source>
        <strain evidence="2">cv. Kellogg 1175</strain>
        <tissue evidence="1">Leaf</tissue>
    </source>
</reference>
<comment type="caution">
    <text evidence="1">The sequence shown here is derived from an EMBL/GenBank/DDBJ whole genome shotgun (WGS) entry which is preliminary data.</text>
</comment>
<evidence type="ECO:0000313" key="2">
    <source>
        <dbReference type="Proteomes" id="UP000095767"/>
    </source>
</evidence>
<sequence length="15" mass="1782">LEQNQQISHIRSEIS</sequence>
<name>A0A1E5WJC2_9POAL</name>
<evidence type="ECO:0000313" key="1">
    <source>
        <dbReference type="EMBL" id="OEL37511.1"/>
    </source>
</evidence>
<organism evidence="1 2">
    <name type="scientific">Dichanthelium oligosanthes</name>
    <dbReference type="NCBI Taxonomy" id="888268"/>
    <lineage>
        <taxon>Eukaryota</taxon>
        <taxon>Viridiplantae</taxon>
        <taxon>Streptophyta</taxon>
        <taxon>Embryophyta</taxon>
        <taxon>Tracheophyta</taxon>
        <taxon>Spermatophyta</taxon>
        <taxon>Magnoliopsida</taxon>
        <taxon>Liliopsida</taxon>
        <taxon>Poales</taxon>
        <taxon>Poaceae</taxon>
        <taxon>PACMAD clade</taxon>
        <taxon>Panicoideae</taxon>
        <taxon>Panicodae</taxon>
        <taxon>Paniceae</taxon>
        <taxon>Dichantheliinae</taxon>
        <taxon>Dichanthelium</taxon>
    </lineage>
</organism>
<dbReference type="Proteomes" id="UP000095767">
    <property type="component" value="Unassembled WGS sequence"/>
</dbReference>
<feature type="non-terminal residue" evidence="1">
    <location>
        <position position="1"/>
    </location>
</feature>
<accession>A0A1E5WJC2</accession>
<gene>
    <name evidence="1" type="ORF">BAE44_0001470</name>
</gene>
<keyword evidence="2" id="KW-1185">Reference proteome</keyword>
<protein>
    <submittedName>
        <fullName evidence="1">Uncharacterized protein</fullName>
    </submittedName>
</protein>
<dbReference type="EMBL" id="LWDX02005173">
    <property type="protein sequence ID" value="OEL37511.1"/>
    <property type="molecule type" value="Genomic_DNA"/>
</dbReference>